<reference evidence="1" key="1">
    <citation type="journal article" date="2020" name="Stud. Mycol.">
        <title>101 Dothideomycetes genomes: a test case for predicting lifestyles and emergence of pathogens.</title>
        <authorList>
            <person name="Haridas S."/>
            <person name="Albert R."/>
            <person name="Binder M."/>
            <person name="Bloem J."/>
            <person name="Labutti K."/>
            <person name="Salamov A."/>
            <person name="Andreopoulos B."/>
            <person name="Baker S."/>
            <person name="Barry K."/>
            <person name="Bills G."/>
            <person name="Bluhm B."/>
            <person name="Cannon C."/>
            <person name="Castanera R."/>
            <person name="Culley D."/>
            <person name="Daum C."/>
            <person name="Ezra D."/>
            <person name="Gonzalez J."/>
            <person name="Henrissat B."/>
            <person name="Kuo A."/>
            <person name="Liang C."/>
            <person name="Lipzen A."/>
            <person name="Lutzoni F."/>
            <person name="Magnuson J."/>
            <person name="Mondo S."/>
            <person name="Nolan M."/>
            <person name="Ohm R."/>
            <person name="Pangilinan J."/>
            <person name="Park H.-J."/>
            <person name="Ramirez L."/>
            <person name="Alfaro M."/>
            <person name="Sun H."/>
            <person name="Tritt A."/>
            <person name="Yoshinaga Y."/>
            <person name="Zwiers L.-H."/>
            <person name="Turgeon B."/>
            <person name="Goodwin S."/>
            <person name="Spatafora J."/>
            <person name="Crous P."/>
            <person name="Grigoriev I."/>
        </authorList>
    </citation>
    <scope>NUCLEOTIDE SEQUENCE</scope>
    <source>
        <strain evidence="1">ATCC 200398</strain>
    </source>
</reference>
<organism evidence="1 2">
    <name type="scientific">Lindgomyces ingoldianus</name>
    <dbReference type="NCBI Taxonomy" id="673940"/>
    <lineage>
        <taxon>Eukaryota</taxon>
        <taxon>Fungi</taxon>
        <taxon>Dikarya</taxon>
        <taxon>Ascomycota</taxon>
        <taxon>Pezizomycotina</taxon>
        <taxon>Dothideomycetes</taxon>
        <taxon>Pleosporomycetidae</taxon>
        <taxon>Pleosporales</taxon>
        <taxon>Lindgomycetaceae</taxon>
        <taxon>Lindgomyces</taxon>
    </lineage>
</organism>
<name>A0ACB6QFP0_9PLEO</name>
<sequence length="442" mass="49755">MAVRKSEGLQVYESVLNITSVEAERAHRARVFQSSPRISQESNKIFHTLAELRTRVPAPARAALNCFAKLPHLLNPLLVEPPTHFIKMDWYYLHSALLPTPDGSPADEGIRYQNSYGLFPALAEPSKTRSHIVAIPSPATVAKNLSSTRKLDTRQGEELSVFSHWEEYKTLLAAYQASWTACKPGQNPYWFARTVRLSRVGSETTAQVVQVHGKGKAHNPMVRASFRGFACIPNAFLAPDLPLASRMVWFGCTPLMHQPPALALPYARLRTSPACIPLASHLPTLFHQPSHRKFEVNRHGIFPPGSNELIPILLPNVEKATWLAGGLERLEAYFVTKRLNIGVKRVLHLNFIYVFDWIWHNHRGHGSKMNDSASFIITSATQTTPDLNSVTHLPLFRPENIWRNFDTETTGGIPKYVQPSAFILDSYIFCIKYVSRDRAPIK</sequence>
<evidence type="ECO:0000313" key="2">
    <source>
        <dbReference type="Proteomes" id="UP000799755"/>
    </source>
</evidence>
<accession>A0ACB6QFP0</accession>
<proteinExistence type="predicted"/>
<comment type="caution">
    <text evidence="1">The sequence shown here is derived from an EMBL/GenBank/DDBJ whole genome shotgun (WGS) entry which is preliminary data.</text>
</comment>
<dbReference type="EMBL" id="MU003528">
    <property type="protein sequence ID" value="KAF2465783.1"/>
    <property type="molecule type" value="Genomic_DNA"/>
</dbReference>
<evidence type="ECO:0000313" key="1">
    <source>
        <dbReference type="EMBL" id="KAF2465783.1"/>
    </source>
</evidence>
<gene>
    <name evidence="1" type="ORF">BDR25DRAFT_360311</name>
</gene>
<dbReference type="Proteomes" id="UP000799755">
    <property type="component" value="Unassembled WGS sequence"/>
</dbReference>
<keyword evidence="2" id="KW-1185">Reference proteome</keyword>
<protein>
    <submittedName>
        <fullName evidence="1">Uncharacterized protein</fullName>
    </submittedName>
</protein>